<name>A0A812MHK8_9DINO</name>
<dbReference type="AlphaFoldDB" id="A0A812MHK8"/>
<feature type="region of interest" description="Disordered" evidence="1">
    <location>
        <begin position="443"/>
        <end position="475"/>
    </location>
</feature>
<proteinExistence type="predicted"/>
<sequence length="976" mass="107283">MSLLKALQTVQKATAKPGTLCQHYLQAYAEHKGTPSFSDIAVVLDHLRKDRSQIAQKRKPPSQQLLRGWLTECKKHEGYAKLRDHIFEQQEKLSSTSPLELTRIYNNMRRITLHDDAERLWPFIEKQTVKGKMDVPDLLRVWSAVPRDKLLALDPKLAKALRSAPAVSEMRLLSALSRTEELASSSQVLQISARLVGRQLEDFTSESLAAVLPLLHKAYQKGSQLDPTILTRIKQELVKRGGTLEMRTICALLPVMDTVHDELWKFLRKQLLDSKAKDLQLQNILNVLEFLHRAADHKQGDKELSGRLMKRLKSILSTGFPDPMEVATATRSLEALSGDGCMAVLNAGINLRQDLYPTVLWRLFVRAGELGLRERHPMLQPRFERIGEILESHGVQKERMSTNEMLTAARAMRANKVKMPISLRQMSEHFLDVLQKAEVHATDDEATPIQGKERHESEDAVAATGTHGEPEEALEPADLRMPTPEELLAKAQRAVLLLLTEIQRQGAAAELKPELKQAAVKICEAGSLQARAITECYAELAAMEDAELRKELCALLSQRLAAQLSSLGSNELLELLPNAPLELLLVVLNEIDTRLAEKLDIPPDIAASCLRRILEAHGSHDLELLQSVASKVVQSLALTVGHNVHNDPVAAMPALQAACACLGVLGLEGSTLRRPLRQCLQALASATPAWQSSETVELVFAIASAYGGDLPFDMLAYSWQLAGQDVARSQEDLVNDPKLWAFVLGAQHLSSKTVLASLRLAPHAAALDASLTFSQKEIQLPSFSLTRDSESQAALVGGLRLALPAALPAEDSAESFQVRGTPYKADFGFERLQTLVVVPRKAHVAGSKKLSGFGQLMESTLEAMGWRTLWVWPEDWLSLQQQPPDNDALEALRAAVEGSAEEPIQNAVEETEETTESSQDAAGSDPPAIPEATEPKPQGSEPLSPEAPLFKEAEPQEEREAEAPSVDSPSKAADAA</sequence>
<comment type="caution">
    <text evidence="2">The sequence shown here is derived from an EMBL/GenBank/DDBJ whole genome shotgun (WGS) entry which is preliminary data.</text>
</comment>
<keyword evidence="3" id="KW-1185">Reference proteome</keyword>
<dbReference type="EMBL" id="CAJNDS010001413">
    <property type="protein sequence ID" value="CAE7258477.1"/>
    <property type="molecule type" value="Genomic_DNA"/>
</dbReference>
<protein>
    <submittedName>
        <fullName evidence="2">Uncharacterized protein</fullName>
    </submittedName>
</protein>
<reference evidence="2" key="1">
    <citation type="submission" date="2021-02" db="EMBL/GenBank/DDBJ databases">
        <authorList>
            <person name="Dougan E. K."/>
            <person name="Rhodes N."/>
            <person name="Thang M."/>
            <person name="Chan C."/>
        </authorList>
    </citation>
    <scope>NUCLEOTIDE SEQUENCE</scope>
</reference>
<gene>
    <name evidence="2" type="ORF">SNAT2548_LOCUS13445</name>
</gene>
<evidence type="ECO:0000313" key="3">
    <source>
        <dbReference type="Proteomes" id="UP000604046"/>
    </source>
</evidence>
<dbReference type="Proteomes" id="UP000604046">
    <property type="component" value="Unassembled WGS sequence"/>
</dbReference>
<dbReference type="OrthoDB" id="425688at2759"/>
<feature type="region of interest" description="Disordered" evidence="1">
    <location>
        <begin position="897"/>
        <end position="976"/>
    </location>
</feature>
<organism evidence="2 3">
    <name type="scientific">Symbiodinium natans</name>
    <dbReference type="NCBI Taxonomy" id="878477"/>
    <lineage>
        <taxon>Eukaryota</taxon>
        <taxon>Sar</taxon>
        <taxon>Alveolata</taxon>
        <taxon>Dinophyceae</taxon>
        <taxon>Suessiales</taxon>
        <taxon>Symbiodiniaceae</taxon>
        <taxon>Symbiodinium</taxon>
    </lineage>
</organism>
<evidence type="ECO:0000256" key="1">
    <source>
        <dbReference type="SAM" id="MobiDB-lite"/>
    </source>
</evidence>
<feature type="compositionally biased region" description="Basic and acidic residues" evidence="1">
    <location>
        <begin position="949"/>
        <end position="962"/>
    </location>
</feature>
<accession>A0A812MHK8</accession>
<evidence type="ECO:0000313" key="2">
    <source>
        <dbReference type="EMBL" id="CAE7258477.1"/>
    </source>
</evidence>